<evidence type="ECO:0000256" key="3">
    <source>
        <dbReference type="ARBA" id="ARBA00022723"/>
    </source>
</evidence>
<dbReference type="SMART" id="SM00947">
    <property type="entry name" value="Pro_CA"/>
    <property type="match status" value="1"/>
</dbReference>
<dbReference type="InterPro" id="IPR036874">
    <property type="entry name" value="Carbonic_anhydrase_sf"/>
</dbReference>
<gene>
    <name evidence="11" type="ORF">F9B16_20950</name>
</gene>
<dbReference type="InterPro" id="IPR015892">
    <property type="entry name" value="Carbonic_anhydrase_CS"/>
</dbReference>
<proteinExistence type="inferred from homology"/>
<feature type="binding site" evidence="8">
    <location>
        <position position="105"/>
    </location>
    <ligand>
        <name>Zn(2+)</name>
        <dbReference type="ChEBI" id="CHEBI:29105"/>
    </ligand>
</feature>
<organism evidence="11 12">
    <name type="scientific">Actinomadura montaniterrae</name>
    <dbReference type="NCBI Taxonomy" id="1803903"/>
    <lineage>
        <taxon>Bacteria</taxon>
        <taxon>Bacillati</taxon>
        <taxon>Actinomycetota</taxon>
        <taxon>Actinomycetes</taxon>
        <taxon>Streptosporangiales</taxon>
        <taxon>Thermomonosporaceae</taxon>
        <taxon>Actinomadura</taxon>
    </lineage>
</organism>
<evidence type="ECO:0000256" key="5">
    <source>
        <dbReference type="ARBA" id="ARBA00023239"/>
    </source>
</evidence>
<comment type="caution">
    <text evidence="11">The sequence shown here is derived from an EMBL/GenBank/DDBJ whole genome shotgun (WGS) entry which is preliminary data.</text>
</comment>
<dbReference type="Pfam" id="PF00484">
    <property type="entry name" value="Pro_CA"/>
    <property type="match status" value="1"/>
</dbReference>
<feature type="binding site" evidence="8">
    <location>
        <position position="102"/>
    </location>
    <ligand>
        <name>Zn(2+)</name>
        <dbReference type="ChEBI" id="CHEBI:29105"/>
    </ligand>
</feature>
<dbReference type="SUPFAM" id="SSF53056">
    <property type="entry name" value="beta-carbonic anhydrase, cab"/>
    <property type="match status" value="1"/>
</dbReference>
<feature type="region of interest" description="Disordered" evidence="10">
    <location>
        <begin position="1"/>
        <end position="30"/>
    </location>
</feature>
<dbReference type="PANTHER" id="PTHR11002">
    <property type="entry name" value="CARBONIC ANHYDRASE"/>
    <property type="match status" value="1"/>
</dbReference>
<protein>
    <recommendedName>
        <fullName evidence="2 9">Carbonic anhydrase</fullName>
        <ecNumber evidence="2 9">4.2.1.1</ecNumber>
    </recommendedName>
    <alternativeName>
        <fullName evidence="9">Carbonate dehydratase</fullName>
    </alternativeName>
</protein>
<comment type="function">
    <text evidence="6">Catalyzes the reversible hydration of carbon dioxide to form bicarbonate.</text>
</comment>
<dbReference type="PANTHER" id="PTHR11002:SF76">
    <property type="entry name" value="CARBONIC ANHYDRASE"/>
    <property type="match status" value="1"/>
</dbReference>
<keyword evidence="12" id="KW-1185">Reference proteome</keyword>
<evidence type="ECO:0000313" key="11">
    <source>
        <dbReference type="EMBL" id="KAB2379284.1"/>
    </source>
</evidence>
<comment type="cofactor">
    <cofactor evidence="8">
        <name>Zn(2+)</name>
        <dbReference type="ChEBI" id="CHEBI:29105"/>
    </cofactor>
    <text evidence="8">Binds 1 zinc ion per subunit.</text>
</comment>
<sequence length="203" mass="21866">MESLIQHARTITPHPSTSPHPHLRTGTNATAPQRPEALFIACSDARVSPSFLTGARPGQLFELRNVGNVVPPYRPGRPTGEAATIEYAVGVLGVTDIVVCGHSDCGAVRTLRPGGLSISAFTTWWWLTRTNQRSRQAAAAAPADPGQLHLLAQLEKLRRYPKVARGLAHGRLRVHGWFYNLSDGRILAAPTENSPSAASFAPL</sequence>
<evidence type="ECO:0000256" key="7">
    <source>
        <dbReference type="ARBA" id="ARBA00048348"/>
    </source>
</evidence>
<keyword evidence="4 8" id="KW-0862">Zinc</keyword>
<keyword evidence="3 8" id="KW-0479">Metal-binding</keyword>
<evidence type="ECO:0000256" key="2">
    <source>
        <dbReference type="ARBA" id="ARBA00012925"/>
    </source>
</evidence>
<name>A0A6L3W028_9ACTN</name>
<evidence type="ECO:0000256" key="10">
    <source>
        <dbReference type="SAM" id="MobiDB-lite"/>
    </source>
</evidence>
<evidence type="ECO:0000256" key="8">
    <source>
        <dbReference type="PIRSR" id="PIRSR601765-1"/>
    </source>
</evidence>
<comment type="similarity">
    <text evidence="1 9">Belongs to the beta-class carbonic anhydrase family.</text>
</comment>
<feature type="binding site" evidence="8">
    <location>
        <position position="42"/>
    </location>
    <ligand>
        <name>Zn(2+)</name>
        <dbReference type="ChEBI" id="CHEBI:29105"/>
    </ligand>
</feature>
<accession>A0A6L3W028</accession>
<dbReference type="InterPro" id="IPR001765">
    <property type="entry name" value="Carbonic_anhydrase"/>
</dbReference>
<evidence type="ECO:0000256" key="9">
    <source>
        <dbReference type="RuleBase" id="RU003956"/>
    </source>
</evidence>
<reference evidence="11 12" key="1">
    <citation type="submission" date="2019-09" db="EMBL/GenBank/DDBJ databases">
        <title>Actinomadura physcomitrii sp. nov., a novel actinomycete isolated from moss [Physcomitrium sphaericum (Ludw) Fuernr].</title>
        <authorList>
            <person name="Liu C."/>
            <person name="Zhuang X."/>
        </authorList>
    </citation>
    <scope>NUCLEOTIDE SEQUENCE [LARGE SCALE GENOMIC DNA]</scope>
    <source>
        <strain evidence="11 12">CYP1-1B</strain>
    </source>
</reference>
<dbReference type="GO" id="GO:0015976">
    <property type="term" value="P:carbon utilization"/>
    <property type="evidence" value="ECO:0007669"/>
    <property type="project" value="InterPro"/>
</dbReference>
<dbReference type="GO" id="GO:0008270">
    <property type="term" value="F:zinc ion binding"/>
    <property type="evidence" value="ECO:0007669"/>
    <property type="project" value="UniProtKB-UniRule"/>
</dbReference>
<dbReference type="AlphaFoldDB" id="A0A6L3W028"/>
<evidence type="ECO:0000256" key="1">
    <source>
        <dbReference type="ARBA" id="ARBA00006217"/>
    </source>
</evidence>
<feature type="binding site" evidence="8">
    <location>
        <position position="44"/>
    </location>
    <ligand>
        <name>Zn(2+)</name>
        <dbReference type="ChEBI" id="CHEBI:29105"/>
    </ligand>
</feature>
<dbReference type="OrthoDB" id="9771198at2"/>
<dbReference type="RefSeq" id="WP_151541805.1">
    <property type="nucleotide sequence ID" value="NZ_WBMR01000059.1"/>
</dbReference>
<dbReference type="GO" id="GO:0004089">
    <property type="term" value="F:carbonate dehydratase activity"/>
    <property type="evidence" value="ECO:0007669"/>
    <property type="project" value="UniProtKB-UniRule"/>
</dbReference>
<dbReference type="PROSITE" id="PS00705">
    <property type="entry name" value="PROK_CO2_ANHYDRASE_2"/>
    <property type="match status" value="1"/>
</dbReference>
<comment type="function">
    <text evidence="9">Reversible hydration of carbon dioxide.</text>
</comment>
<dbReference type="EC" id="4.2.1.1" evidence="2 9"/>
<comment type="catalytic activity">
    <reaction evidence="7 9">
        <text>hydrogencarbonate + H(+) = CO2 + H2O</text>
        <dbReference type="Rhea" id="RHEA:10748"/>
        <dbReference type="ChEBI" id="CHEBI:15377"/>
        <dbReference type="ChEBI" id="CHEBI:15378"/>
        <dbReference type="ChEBI" id="CHEBI:16526"/>
        <dbReference type="ChEBI" id="CHEBI:17544"/>
        <dbReference type="EC" id="4.2.1.1"/>
    </reaction>
</comment>
<evidence type="ECO:0000256" key="4">
    <source>
        <dbReference type="ARBA" id="ARBA00022833"/>
    </source>
</evidence>
<evidence type="ECO:0000256" key="6">
    <source>
        <dbReference type="ARBA" id="ARBA00024993"/>
    </source>
</evidence>
<dbReference type="Gene3D" id="3.40.1050.10">
    <property type="entry name" value="Carbonic anhydrase"/>
    <property type="match status" value="1"/>
</dbReference>
<keyword evidence="5 9" id="KW-0456">Lyase</keyword>
<dbReference type="Proteomes" id="UP000483004">
    <property type="component" value="Unassembled WGS sequence"/>
</dbReference>
<evidence type="ECO:0000313" key="12">
    <source>
        <dbReference type="Proteomes" id="UP000483004"/>
    </source>
</evidence>
<dbReference type="EMBL" id="WBMR01000059">
    <property type="protein sequence ID" value="KAB2379284.1"/>
    <property type="molecule type" value="Genomic_DNA"/>
</dbReference>